<feature type="transmembrane region" description="Helical" evidence="6">
    <location>
        <begin position="369"/>
        <end position="390"/>
    </location>
</feature>
<feature type="transmembrane region" description="Helical" evidence="6">
    <location>
        <begin position="259"/>
        <end position="284"/>
    </location>
</feature>
<evidence type="ECO:0000256" key="2">
    <source>
        <dbReference type="ARBA" id="ARBA00022475"/>
    </source>
</evidence>
<feature type="transmembrane region" description="Helical" evidence="6">
    <location>
        <begin position="77"/>
        <end position="104"/>
    </location>
</feature>
<feature type="transmembrane region" description="Helical" evidence="6">
    <location>
        <begin position="191"/>
        <end position="208"/>
    </location>
</feature>
<gene>
    <name evidence="7" type="ORF">M2319_002907</name>
</gene>
<protein>
    <submittedName>
        <fullName evidence="7">O-antigen/teichoic acid export membrane protein</fullName>
    </submittedName>
</protein>
<reference evidence="8" key="1">
    <citation type="submission" date="2023-07" db="EMBL/GenBank/DDBJ databases">
        <title>Genome sequencing of Purple Non-Sulfur Bacteria from various extreme environments.</title>
        <authorList>
            <person name="Mayer M."/>
        </authorList>
    </citation>
    <scope>NUCLEOTIDE SEQUENCE [LARGE SCALE GENOMIC DNA]</scope>
    <source>
        <strain evidence="8">DSM 17935</strain>
    </source>
</reference>
<feature type="transmembrane region" description="Helical" evidence="6">
    <location>
        <begin position="342"/>
        <end position="363"/>
    </location>
</feature>
<evidence type="ECO:0000313" key="7">
    <source>
        <dbReference type="EMBL" id="MCW2308561.1"/>
    </source>
</evidence>
<evidence type="ECO:0000256" key="3">
    <source>
        <dbReference type="ARBA" id="ARBA00022692"/>
    </source>
</evidence>
<evidence type="ECO:0000256" key="4">
    <source>
        <dbReference type="ARBA" id="ARBA00022989"/>
    </source>
</evidence>
<proteinExistence type="predicted"/>
<feature type="transmembrane region" description="Helical" evidence="6">
    <location>
        <begin position="214"/>
        <end position="234"/>
    </location>
</feature>
<name>A0ABT3HDS6_9HYPH</name>
<keyword evidence="3 6" id="KW-0812">Transmembrane</keyword>
<organism evidence="7 8">
    <name type="scientific">Rhodobium gokarnense</name>
    <dbReference type="NCBI Taxonomy" id="364296"/>
    <lineage>
        <taxon>Bacteria</taxon>
        <taxon>Pseudomonadati</taxon>
        <taxon>Pseudomonadota</taxon>
        <taxon>Alphaproteobacteria</taxon>
        <taxon>Hyphomicrobiales</taxon>
        <taxon>Rhodobiaceae</taxon>
        <taxon>Rhodobium</taxon>
    </lineage>
</organism>
<keyword evidence="4 6" id="KW-1133">Transmembrane helix</keyword>
<dbReference type="RefSeq" id="WP_264602180.1">
    <property type="nucleotide sequence ID" value="NZ_JAOQNS010000008.1"/>
</dbReference>
<feature type="transmembrane region" description="Helical" evidence="6">
    <location>
        <begin position="290"/>
        <end position="310"/>
    </location>
</feature>
<feature type="transmembrane region" description="Helical" evidence="6">
    <location>
        <begin position="402"/>
        <end position="422"/>
    </location>
</feature>
<evidence type="ECO:0000256" key="6">
    <source>
        <dbReference type="SAM" id="Phobius"/>
    </source>
</evidence>
<feature type="transmembrane region" description="Helical" evidence="6">
    <location>
        <begin position="428"/>
        <end position="448"/>
    </location>
</feature>
<keyword evidence="5 6" id="KW-0472">Membrane</keyword>
<feature type="transmembrane region" description="Helical" evidence="6">
    <location>
        <begin position="152"/>
        <end position="170"/>
    </location>
</feature>
<comment type="caution">
    <text evidence="7">The sequence shown here is derived from an EMBL/GenBank/DDBJ whole genome shotgun (WGS) entry which is preliminary data.</text>
</comment>
<dbReference type="InterPro" id="IPR002797">
    <property type="entry name" value="Polysacc_synth"/>
</dbReference>
<comment type="subcellular location">
    <subcellularLocation>
        <location evidence="1">Cell membrane</location>
        <topology evidence="1">Multi-pass membrane protein</topology>
    </subcellularLocation>
</comment>
<dbReference type="PANTHER" id="PTHR30250:SF11">
    <property type="entry name" value="O-ANTIGEN TRANSPORTER-RELATED"/>
    <property type="match status" value="1"/>
</dbReference>
<dbReference type="Pfam" id="PF01943">
    <property type="entry name" value="Polysacc_synt"/>
    <property type="match status" value="1"/>
</dbReference>
<feature type="transmembrane region" description="Helical" evidence="6">
    <location>
        <begin position="125"/>
        <end position="146"/>
    </location>
</feature>
<accession>A0ABT3HDS6</accession>
<sequence>MRALRIKTGLSLLPPRLSRRAEPLLARLEDILTGTDEHAGAQRMAAFAFAIRIVGAVIAYGSQIVLARFLGGFEYGIFVVVWTWVTILGSMVHLGFATSVIRLIPEYQETGRLDDLRGIILGSRLVGLVAATAIAGFGALGVFLLGDLVASHYVLPIYLALVCLPLFTLTEVQEGICRAYSWTDLALSPIYIWRPLLILAVVLAMDGAGIPLDAANVCLAAIGATYVTAVIQWLRLDRRLAGVVAAGARRFALGDWLRISLPILLVDGFFVLLTGTDIVILGQFRSPEEVAVYFAATKTLALVHFVYYAVRAGAAHRYSKFFHSGDHDGLASFVADSVKWTFWPSLAFALLLVAFGEFVLSLFGAGFAAGYPALVILTAGVVARAALGPVESLLTMAGHQNAAAVIYAGTFAANLMLCLILIPPFGAQGAAAAMSLALIGESLALYSVTRRKLGLNVFVFARPKPAPAAE</sequence>
<evidence type="ECO:0000256" key="5">
    <source>
        <dbReference type="ARBA" id="ARBA00023136"/>
    </source>
</evidence>
<keyword evidence="8" id="KW-1185">Reference proteome</keyword>
<dbReference type="PANTHER" id="PTHR30250">
    <property type="entry name" value="PST FAMILY PREDICTED COLANIC ACID TRANSPORTER"/>
    <property type="match status" value="1"/>
</dbReference>
<feature type="transmembrane region" description="Helical" evidence="6">
    <location>
        <begin position="49"/>
        <end position="71"/>
    </location>
</feature>
<keyword evidence="2" id="KW-1003">Cell membrane</keyword>
<dbReference type="InterPro" id="IPR050833">
    <property type="entry name" value="Poly_Biosynth_Transport"/>
</dbReference>
<dbReference type="Proteomes" id="UP001209755">
    <property type="component" value="Unassembled WGS sequence"/>
</dbReference>
<evidence type="ECO:0000256" key="1">
    <source>
        <dbReference type="ARBA" id="ARBA00004651"/>
    </source>
</evidence>
<evidence type="ECO:0000313" key="8">
    <source>
        <dbReference type="Proteomes" id="UP001209755"/>
    </source>
</evidence>
<dbReference type="EMBL" id="JAOQNS010000008">
    <property type="protein sequence ID" value="MCW2308561.1"/>
    <property type="molecule type" value="Genomic_DNA"/>
</dbReference>